<dbReference type="FunFam" id="3.40.50.80:FF:000010">
    <property type="entry name" value="Flavohemoprotein"/>
    <property type="match status" value="1"/>
</dbReference>
<evidence type="ECO:0000256" key="5">
    <source>
        <dbReference type="ARBA" id="ARBA00022617"/>
    </source>
</evidence>
<dbReference type="PANTHER" id="PTHR43396">
    <property type="entry name" value="FLAVOHEMOPROTEIN"/>
    <property type="match status" value="1"/>
</dbReference>
<dbReference type="GO" id="GO:0005344">
    <property type="term" value="F:oxygen carrier activity"/>
    <property type="evidence" value="ECO:0007669"/>
    <property type="project" value="UniProtKB-UniRule"/>
</dbReference>
<sequence>MLSPQIRALVKGTAPVLKTHGVALTKHFYARMFKHNPELKHVFNQGHQAGGEQQQALAGAVAAYAEHIDDPSVLMPVVTRIVHKHVSLGIRPEHYQIVGKHLLASISEVLGEAATEELVAAWAAAYGQLADLLIAEEARLYAESAAKPGGWTGWRAFRVVGKQRESAEITSFYLAPADGGEVPAYRPGQYVSVRVFVPELGLMQPRQYSLSDAPGQDRLRISVKREAAGADTPAGRVSNALHDRLEEGGVLDVAPPQGDFHLRDEGSAPVVLLSGGVGLTPMVSILNHLVGLNDERQIRFVHGCRNNSVHAMRDHVNSIAAERANVRKAVFYEEVGHGDQPGRDYDYAGRVDLNAIRDEVIVPGADYYLCGPAGFMRAQREALTGLGVSADRIHAEAFGSGGAPA</sequence>
<comment type="cofactor">
    <cofactor evidence="17">
        <name>heme b</name>
        <dbReference type="ChEBI" id="CHEBI:60344"/>
    </cofactor>
    <text evidence="17">Binds 1 heme b (iron(II)-protoporphyrin IX) group per subunit.</text>
</comment>
<comment type="catalytic activity">
    <reaction evidence="15 17">
        <text>2 nitric oxide + NADH + 2 O2 = 2 nitrate + NAD(+) + H(+)</text>
        <dbReference type="Rhea" id="RHEA:19469"/>
        <dbReference type="ChEBI" id="CHEBI:15378"/>
        <dbReference type="ChEBI" id="CHEBI:15379"/>
        <dbReference type="ChEBI" id="CHEBI:16480"/>
        <dbReference type="ChEBI" id="CHEBI:17632"/>
        <dbReference type="ChEBI" id="CHEBI:57540"/>
        <dbReference type="ChEBI" id="CHEBI:57945"/>
        <dbReference type="EC" id="1.14.12.17"/>
    </reaction>
</comment>
<feature type="active site" description="Charge relay system" evidence="17">
    <location>
        <position position="137"/>
    </location>
</feature>
<dbReference type="FunFam" id="1.10.490.10:FF:000003">
    <property type="entry name" value="Flavohemoprotein"/>
    <property type="match status" value="1"/>
</dbReference>
<keyword evidence="8 17" id="KW-0479">Metal-binding</keyword>
<dbReference type="RefSeq" id="WP_118933742.1">
    <property type="nucleotide sequence ID" value="NZ_CP061008.1"/>
</dbReference>
<evidence type="ECO:0000256" key="8">
    <source>
        <dbReference type="ARBA" id="ARBA00022723"/>
    </source>
</evidence>
<comment type="domain">
    <text evidence="17">Consists of two distinct domains; an N-terminal heme-containing oxygen-binding domain and a C-terminal reductase domain with binding sites for FAD and NAD(P)H.</text>
</comment>
<evidence type="ECO:0000313" key="20">
    <source>
        <dbReference type="EMBL" id="RPJ89278.1"/>
    </source>
</evidence>
<feature type="binding site" evidence="17">
    <location>
        <begin position="276"/>
        <end position="281"/>
    </location>
    <ligand>
        <name>NADP(+)</name>
        <dbReference type="ChEBI" id="CHEBI:58349"/>
    </ligand>
</feature>
<reference evidence="20 21" key="1">
    <citation type="submission" date="2018-08" db="EMBL/GenBank/DDBJ databases">
        <title>Achromobacter xylosoxidans Genome sequencing and assembly.</title>
        <authorList>
            <person name="Wang R."/>
            <person name="Rensing C."/>
            <person name="Li Y."/>
        </authorList>
    </citation>
    <scope>NUCLEOTIDE SEQUENCE [LARGE SCALE GENOMIC DNA]</scope>
    <source>
        <strain evidence="20 21">GD003A</strain>
    </source>
</reference>
<dbReference type="OrthoDB" id="9801223at2"/>
<keyword evidence="5 17" id="KW-0349">Heme</keyword>
<comment type="function">
    <text evidence="14 17">Is involved in NO detoxification in an aerobic process, termed nitric oxide dioxygenase (NOD) reaction that utilizes O(2) and NAD(P)H to convert NO to nitrate, which protects the bacterium from various noxious nitrogen compounds. Therefore, plays a central role in the inducible response to nitrosative stress.</text>
</comment>
<feature type="domain" description="Globin" evidence="18">
    <location>
        <begin position="1"/>
        <end position="138"/>
    </location>
</feature>
<evidence type="ECO:0000256" key="9">
    <source>
        <dbReference type="ARBA" id="ARBA00022827"/>
    </source>
</evidence>
<dbReference type="SUPFAM" id="SSF46458">
    <property type="entry name" value="Globin-like"/>
    <property type="match status" value="1"/>
</dbReference>
<evidence type="ECO:0000256" key="3">
    <source>
        <dbReference type="ARBA" id="ARBA00022448"/>
    </source>
</evidence>
<organism evidence="20 21">
    <name type="scientific">Alcaligenes xylosoxydans xylosoxydans</name>
    <name type="common">Achromobacter xylosoxidans</name>
    <dbReference type="NCBI Taxonomy" id="85698"/>
    <lineage>
        <taxon>Bacteria</taxon>
        <taxon>Pseudomonadati</taxon>
        <taxon>Pseudomonadota</taxon>
        <taxon>Betaproteobacteria</taxon>
        <taxon>Burkholderiales</taxon>
        <taxon>Alcaligenaceae</taxon>
        <taxon>Achromobacter</taxon>
    </lineage>
</organism>
<dbReference type="EMBL" id="QVXO01000044">
    <property type="protein sequence ID" value="RPJ89278.1"/>
    <property type="molecule type" value="Genomic_DNA"/>
</dbReference>
<dbReference type="PROSITE" id="PS51384">
    <property type="entry name" value="FAD_FR"/>
    <property type="match status" value="1"/>
</dbReference>
<dbReference type="PANTHER" id="PTHR43396:SF9">
    <property type="entry name" value="NITRIC OXIDE DIOXYGENASE"/>
    <property type="match status" value="1"/>
</dbReference>
<dbReference type="GO" id="GO:0046872">
    <property type="term" value="F:metal ion binding"/>
    <property type="evidence" value="ECO:0007669"/>
    <property type="project" value="UniProtKB-KW"/>
</dbReference>
<dbReference type="Gene3D" id="2.40.30.10">
    <property type="entry name" value="Translation factors"/>
    <property type="match status" value="1"/>
</dbReference>
<dbReference type="InterPro" id="IPR009050">
    <property type="entry name" value="Globin-like_sf"/>
</dbReference>
<dbReference type="InterPro" id="IPR008333">
    <property type="entry name" value="Cbr1-like_FAD-bd_dom"/>
</dbReference>
<keyword evidence="9 17" id="KW-0274">FAD</keyword>
<dbReference type="InterPro" id="IPR012292">
    <property type="entry name" value="Globin/Proto"/>
</dbReference>
<dbReference type="InterPro" id="IPR017927">
    <property type="entry name" value="FAD-bd_FR_type"/>
</dbReference>
<keyword evidence="12 17" id="KW-0408">Iron</keyword>
<gene>
    <name evidence="17" type="primary">hmp</name>
    <name evidence="20" type="ORF">DY367_23400</name>
</gene>
<dbReference type="Pfam" id="PF00970">
    <property type="entry name" value="FAD_binding_6"/>
    <property type="match status" value="1"/>
</dbReference>
<evidence type="ECO:0000256" key="16">
    <source>
        <dbReference type="ARBA" id="ARBA00049433"/>
    </source>
</evidence>
<evidence type="ECO:0000256" key="12">
    <source>
        <dbReference type="ARBA" id="ARBA00023004"/>
    </source>
</evidence>
<feature type="site" description="Influences the redox potential of the prosthetic heme and FAD groups" evidence="17">
    <location>
        <position position="396"/>
    </location>
</feature>
<dbReference type="Pfam" id="PF00175">
    <property type="entry name" value="NAD_binding_1"/>
    <property type="match status" value="1"/>
</dbReference>
<feature type="region of interest" description="Reductase" evidence="17">
    <location>
        <begin position="149"/>
        <end position="405"/>
    </location>
</feature>
<feature type="binding site" evidence="17">
    <location>
        <begin position="206"/>
        <end position="209"/>
    </location>
    <ligand>
        <name>FAD</name>
        <dbReference type="ChEBI" id="CHEBI:57692"/>
    </ligand>
</feature>
<comment type="caution">
    <text evidence="17">Lacks conserved residue(s) required for the propagation of feature annotation.</text>
</comment>
<evidence type="ECO:0000256" key="15">
    <source>
        <dbReference type="ARBA" id="ARBA00048649"/>
    </source>
</evidence>
<dbReference type="InterPro" id="IPR017938">
    <property type="entry name" value="Riboflavin_synthase-like_b-brl"/>
</dbReference>
<name>A0A424W7X4_ALCXX</name>
<comment type="similarity">
    <text evidence="2 17">Belongs to the globin family. Two-domain flavohemoproteins subfamily.</text>
</comment>
<evidence type="ECO:0000256" key="11">
    <source>
        <dbReference type="ARBA" id="ARBA00023002"/>
    </source>
</evidence>
<keyword evidence="4 17" id="KW-0216">Detoxification</keyword>
<feature type="binding site" evidence="17">
    <location>
        <position position="190"/>
    </location>
    <ligand>
        <name>FAD</name>
        <dbReference type="ChEBI" id="CHEBI:57692"/>
    </ligand>
</feature>
<evidence type="ECO:0000256" key="7">
    <source>
        <dbReference type="ARBA" id="ARBA00022630"/>
    </source>
</evidence>
<dbReference type="FunFam" id="2.40.30.10:FF:000034">
    <property type="entry name" value="Flavohemoprotein"/>
    <property type="match status" value="1"/>
</dbReference>
<evidence type="ECO:0000313" key="21">
    <source>
        <dbReference type="Proteomes" id="UP000285324"/>
    </source>
</evidence>
<dbReference type="CDD" id="cd06184">
    <property type="entry name" value="flavohem_like_fad_nad_binding"/>
    <property type="match status" value="1"/>
</dbReference>
<keyword evidence="3 17" id="KW-0813">Transport</keyword>
<evidence type="ECO:0000256" key="13">
    <source>
        <dbReference type="ARBA" id="ARBA00023027"/>
    </source>
</evidence>
<dbReference type="Pfam" id="PF00042">
    <property type="entry name" value="Globin"/>
    <property type="match status" value="1"/>
</dbReference>
<dbReference type="EC" id="1.14.12.17" evidence="17"/>
<feature type="domain" description="FAD-binding FR-type" evidence="19">
    <location>
        <begin position="152"/>
        <end position="263"/>
    </location>
</feature>
<keyword evidence="7 17" id="KW-0285">Flavoprotein</keyword>
<keyword evidence="11 17" id="KW-0560">Oxidoreductase</keyword>
<evidence type="ECO:0000256" key="14">
    <source>
        <dbReference type="ARBA" id="ARBA00025094"/>
    </source>
</evidence>
<keyword evidence="10 17" id="KW-0521">NADP</keyword>
<dbReference type="GO" id="GO:0019825">
    <property type="term" value="F:oxygen binding"/>
    <property type="evidence" value="ECO:0007669"/>
    <property type="project" value="InterPro"/>
</dbReference>
<evidence type="ECO:0000256" key="6">
    <source>
        <dbReference type="ARBA" id="ARBA00022621"/>
    </source>
</evidence>
<comment type="similarity">
    <text evidence="1 17">In the C-terminal section; belongs to the flavoprotein pyridine nucleotide cytochrome reductase family.</text>
</comment>
<dbReference type="GO" id="GO:0071949">
    <property type="term" value="F:FAD binding"/>
    <property type="evidence" value="ECO:0007669"/>
    <property type="project" value="InterPro"/>
</dbReference>
<dbReference type="GO" id="GO:0020037">
    <property type="term" value="F:heme binding"/>
    <property type="evidence" value="ECO:0007669"/>
    <property type="project" value="InterPro"/>
</dbReference>
<dbReference type="PROSITE" id="PS01033">
    <property type="entry name" value="GLOBIN"/>
    <property type="match status" value="1"/>
</dbReference>
<accession>A0A424W7X4</accession>
<evidence type="ECO:0000256" key="10">
    <source>
        <dbReference type="ARBA" id="ARBA00022857"/>
    </source>
</evidence>
<evidence type="ECO:0000259" key="18">
    <source>
        <dbReference type="PROSITE" id="PS01033"/>
    </source>
</evidence>
<dbReference type="GO" id="GO:0046210">
    <property type="term" value="P:nitric oxide catabolic process"/>
    <property type="evidence" value="ECO:0007669"/>
    <property type="project" value="TreeGrafter"/>
</dbReference>
<evidence type="ECO:0000259" key="19">
    <source>
        <dbReference type="PROSITE" id="PS51384"/>
    </source>
</evidence>
<dbReference type="SUPFAM" id="SSF52343">
    <property type="entry name" value="Ferredoxin reductase-like, C-terminal NADP-linked domain"/>
    <property type="match status" value="1"/>
</dbReference>
<keyword evidence="13 17" id="KW-0520">NAD</keyword>
<evidence type="ECO:0000256" key="4">
    <source>
        <dbReference type="ARBA" id="ARBA00022575"/>
    </source>
</evidence>
<dbReference type="GO" id="GO:0008941">
    <property type="term" value="F:nitric oxide dioxygenase NAD(P)H activity"/>
    <property type="evidence" value="ECO:0007669"/>
    <property type="project" value="UniProtKB-UniRule"/>
</dbReference>
<comment type="catalytic activity">
    <reaction evidence="16 17">
        <text>2 nitric oxide + NADPH + 2 O2 = 2 nitrate + NADP(+) + H(+)</text>
        <dbReference type="Rhea" id="RHEA:19465"/>
        <dbReference type="ChEBI" id="CHEBI:15378"/>
        <dbReference type="ChEBI" id="CHEBI:15379"/>
        <dbReference type="ChEBI" id="CHEBI:16480"/>
        <dbReference type="ChEBI" id="CHEBI:17632"/>
        <dbReference type="ChEBI" id="CHEBI:57783"/>
        <dbReference type="ChEBI" id="CHEBI:58349"/>
        <dbReference type="EC" id="1.14.12.17"/>
    </reaction>
</comment>
<dbReference type="NCBIfam" id="NF009805">
    <property type="entry name" value="PRK13289.1"/>
    <property type="match status" value="1"/>
</dbReference>
<feature type="binding site" description="proximal binding residue" evidence="17">
    <location>
        <position position="85"/>
    </location>
    <ligand>
        <name>heme b</name>
        <dbReference type="ChEBI" id="CHEBI:60344"/>
    </ligand>
    <ligandPart>
        <name>Fe</name>
        <dbReference type="ChEBI" id="CHEBI:18248"/>
    </ligandPart>
</feature>
<comment type="caution">
    <text evidence="20">The sequence shown here is derived from an EMBL/GenBank/DDBJ whole genome shotgun (WGS) entry which is preliminary data.</text>
</comment>
<dbReference type="InterPro" id="IPR001433">
    <property type="entry name" value="OxRdtase_FAD/NAD-bd"/>
</dbReference>
<keyword evidence="6 17" id="KW-0561">Oxygen transport</keyword>
<feature type="site" description="Involved in heme-bound ligand stabilization and O-O bond activation" evidence="17">
    <location>
        <position position="29"/>
    </location>
</feature>
<dbReference type="CDD" id="cd14779">
    <property type="entry name" value="FHP_Ae-globin-like"/>
    <property type="match status" value="1"/>
</dbReference>
<feature type="active site" description="Charge relay system" evidence="17">
    <location>
        <position position="95"/>
    </location>
</feature>
<dbReference type="SUPFAM" id="SSF63380">
    <property type="entry name" value="Riboflavin synthase domain-like"/>
    <property type="match status" value="1"/>
</dbReference>
<evidence type="ECO:0000256" key="17">
    <source>
        <dbReference type="HAMAP-Rule" id="MF_01252"/>
    </source>
</evidence>
<feature type="site" description="Influences the redox potential of the prosthetic heme and FAD groups" evidence="17">
    <location>
        <position position="84"/>
    </location>
</feature>
<dbReference type="InterPro" id="IPR039261">
    <property type="entry name" value="FNR_nucleotide-bd"/>
</dbReference>
<dbReference type="InterPro" id="IPR023950">
    <property type="entry name" value="Hmp"/>
</dbReference>
<dbReference type="InterPro" id="IPR000971">
    <property type="entry name" value="Globin"/>
</dbReference>
<protein>
    <recommendedName>
        <fullName evidence="17">Flavohemoprotein</fullName>
    </recommendedName>
    <alternativeName>
        <fullName evidence="17">Flavohemoglobin</fullName>
    </alternativeName>
    <alternativeName>
        <fullName evidence="17">Hemoglobin-like protein</fullName>
    </alternativeName>
    <alternativeName>
        <fullName evidence="17">Nitric oxide dioxygenase</fullName>
        <shortName evidence="17">NO oxygenase</shortName>
        <shortName evidence="17">NOD</shortName>
        <ecNumber evidence="17">1.14.12.17</ecNumber>
    </alternativeName>
</protein>
<evidence type="ECO:0000256" key="2">
    <source>
        <dbReference type="ARBA" id="ARBA00008414"/>
    </source>
</evidence>
<dbReference type="Gene3D" id="1.10.490.10">
    <property type="entry name" value="Globins"/>
    <property type="match status" value="1"/>
</dbReference>
<dbReference type="Gene3D" id="3.40.50.80">
    <property type="entry name" value="Nucleotide-binding domain of ferredoxin-NADP reductase (FNR) module"/>
    <property type="match status" value="1"/>
</dbReference>
<dbReference type="Proteomes" id="UP000285324">
    <property type="component" value="Unassembled WGS sequence"/>
</dbReference>
<dbReference type="GO" id="GO:0071500">
    <property type="term" value="P:cellular response to nitrosative stress"/>
    <property type="evidence" value="ECO:0007669"/>
    <property type="project" value="TreeGrafter"/>
</dbReference>
<dbReference type="HAMAP" id="MF_01252">
    <property type="entry name" value="Hmp"/>
    <property type="match status" value="1"/>
</dbReference>
<dbReference type="AlphaFoldDB" id="A0A424W7X4"/>
<dbReference type="GO" id="GO:0009636">
    <property type="term" value="P:response to toxic substance"/>
    <property type="evidence" value="ECO:0007669"/>
    <property type="project" value="UniProtKB-KW"/>
</dbReference>
<evidence type="ECO:0000256" key="1">
    <source>
        <dbReference type="ARBA" id="ARBA00006401"/>
    </source>
</evidence>
<proteinExistence type="inferred from homology"/>
<comment type="cofactor">
    <cofactor evidence="17">
        <name>FAD</name>
        <dbReference type="ChEBI" id="CHEBI:57692"/>
    </cofactor>
    <text evidence="17">Binds 1 FAD per subunit.</text>
</comment>